<comment type="caution">
    <text evidence="6">The sequence shown here is derived from an EMBL/GenBank/DDBJ whole genome shotgun (WGS) entry which is preliminary data.</text>
</comment>
<dbReference type="PANTHER" id="PTHR31352">
    <property type="entry name" value="BETA-AMYLASE 1, CHLOROPLASTIC"/>
    <property type="match status" value="1"/>
</dbReference>
<dbReference type="EC" id="3.2.1.2" evidence="4"/>
<evidence type="ECO:0000256" key="1">
    <source>
        <dbReference type="ARBA" id="ARBA00005652"/>
    </source>
</evidence>
<evidence type="ECO:0000256" key="5">
    <source>
        <dbReference type="SAM" id="MobiDB-lite"/>
    </source>
</evidence>
<name>A0A822XQ67_NELNU</name>
<keyword evidence="4" id="KW-0326">Glycosidase</keyword>
<sequence>MPKGSKLEDGLSIFVGLPLDAVSHGNTLNCVRAIGAGLKALKLLGVEGKEARVKYDWSGYLELAEMVRDAGLKLRMSLCFHAAKQAKIELLDWMSKIGEAQPDIFFTDRSGWCYKECLSLVTLVQVYQEFLESFKSSFSNLMGSTIVDVSMSLGLDGELWYPSWPSARDRKITGAGEFQSYDKNMLKHLQEHAQATRNLFWGLSGPHDMPPTTTSRPSPTPPSRRTWETPYGVALFLIKKQSNTTKVKIARRSLVAMRITSFSSES</sequence>
<dbReference type="GO" id="GO:0000272">
    <property type="term" value="P:polysaccharide catabolic process"/>
    <property type="evidence" value="ECO:0007669"/>
    <property type="project" value="UniProtKB-KW"/>
</dbReference>
<keyword evidence="3 4" id="KW-0624">Polysaccharide degradation</keyword>
<organism evidence="6 7">
    <name type="scientific">Nelumbo nucifera</name>
    <name type="common">Sacred lotus</name>
    <dbReference type="NCBI Taxonomy" id="4432"/>
    <lineage>
        <taxon>Eukaryota</taxon>
        <taxon>Viridiplantae</taxon>
        <taxon>Streptophyta</taxon>
        <taxon>Embryophyta</taxon>
        <taxon>Tracheophyta</taxon>
        <taxon>Spermatophyta</taxon>
        <taxon>Magnoliopsida</taxon>
        <taxon>Proteales</taxon>
        <taxon>Nelumbonaceae</taxon>
        <taxon>Nelumbo</taxon>
    </lineage>
</organism>
<dbReference type="AlphaFoldDB" id="A0A822XQ67"/>
<keyword evidence="2 4" id="KW-0119">Carbohydrate metabolism</keyword>
<evidence type="ECO:0000256" key="2">
    <source>
        <dbReference type="ARBA" id="ARBA00023277"/>
    </source>
</evidence>
<comment type="similarity">
    <text evidence="1 4">Belongs to the glycosyl hydrolase 14 family.</text>
</comment>
<dbReference type="EMBL" id="DUZY01000001">
    <property type="protein sequence ID" value="DAD23754.1"/>
    <property type="molecule type" value="Genomic_DNA"/>
</dbReference>
<dbReference type="InterPro" id="IPR001554">
    <property type="entry name" value="Glyco_hydro_14"/>
</dbReference>
<accession>A0A822XQ67</accession>
<evidence type="ECO:0000313" key="7">
    <source>
        <dbReference type="Proteomes" id="UP000607653"/>
    </source>
</evidence>
<dbReference type="Pfam" id="PF01373">
    <property type="entry name" value="Glyco_hydro_14"/>
    <property type="match status" value="1"/>
</dbReference>
<feature type="region of interest" description="Disordered" evidence="5">
    <location>
        <begin position="206"/>
        <end position="226"/>
    </location>
</feature>
<comment type="catalytic activity">
    <reaction evidence="4">
        <text>Hydrolysis of (1-&gt;4)-alpha-D-glucosidic linkages in polysaccharides so as to remove successive maltose units from the non-reducing ends of the chains.</text>
        <dbReference type="EC" id="3.2.1.2"/>
    </reaction>
</comment>
<dbReference type="InterPro" id="IPR017853">
    <property type="entry name" value="GH"/>
</dbReference>
<evidence type="ECO:0000313" key="6">
    <source>
        <dbReference type="EMBL" id="DAD23754.1"/>
    </source>
</evidence>
<keyword evidence="7" id="KW-1185">Reference proteome</keyword>
<evidence type="ECO:0000256" key="4">
    <source>
        <dbReference type="RuleBase" id="RU000509"/>
    </source>
</evidence>
<dbReference type="Proteomes" id="UP000607653">
    <property type="component" value="Unassembled WGS sequence"/>
</dbReference>
<dbReference type="GO" id="GO:0016161">
    <property type="term" value="F:beta-amylase activity"/>
    <property type="evidence" value="ECO:0007669"/>
    <property type="project" value="UniProtKB-EC"/>
</dbReference>
<keyword evidence="4" id="KW-0378">Hydrolase</keyword>
<reference evidence="6 7" key="1">
    <citation type="journal article" date="2020" name="Mol. Biol. Evol.">
        <title>Distinct Expression and Methylation Patterns for Genes with Different Fates following a Single Whole-Genome Duplication in Flowering Plants.</title>
        <authorList>
            <person name="Shi T."/>
            <person name="Rahmani R.S."/>
            <person name="Gugger P.F."/>
            <person name="Wang M."/>
            <person name="Li H."/>
            <person name="Zhang Y."/>
            <person name="Li Z."/>
            <person name="Wang Q."/>
            <person name="Van de Peer Y."/>
            <person name="Marchal K."/>
            <person name="Chen J."/>
        </authorList>
    </citation>
    <scope>NUCLEOTIDE SEQUENCE [LARGE SCALE GENOMIC DNA]</scope>
    <source>
        <tissue evidence="6">Leaf</tissue>
    </source>
</reference>
<dbReference type="PRINTS" id="PR00750">
    <property type="entry name" value="BETAAMYLASE"/>
</dbReference>
<protein>
    <recommendedName>
        <fullName evidence="4">Beta-amylase</fullName>
        <ecNumber evidence="4">3.2.1.2</ecNumber>
    </recommendedName>
</protein>
<dbReference type="SUPFAM" id="SSF51445">
    <property type="entry name" value="(Trans)glycosidases"/>
    <property type="match status" value="1"/>
</dbReference>
<proteinExistence type="inferred from homology"/>
<gene>
    <name evidence="6" type="ORF">HUJ06_025217</name>
</gene>
<dbReference type="Gene3D" id="3.20.20.80">
    <property type="entry name" value="Glycosidases"/>
    <property type="match status" value="1"/>
</dbReference>
<dbReference type="PANTHER" id="PTHR31352:SF3">
    <property type="entry name" value="INACTIVE BETA-AMYLASE 9"/>
    <property type="match status" value="1"/>
</dbReference>
<evidence type="ECO:0000256" key="3">
    <source>
        <dbReference type="ARBA" id="ARBA00023326"/>
    </source>
</evidence>